<comment type="similarity">
    <text evidence="6">Belongs to the NAD kinase family.</text>
</comment>
<dbReference type="InterPro" id="IPR017437">
    <property type="entry name" value="ATP-NAD_kinase_PpnK-typ_C"/>
</dbReference>
<dbReference type="GO" id="GO:0005524">
    <property type="term" value="F:ATP binding"/>
    <property type="evidence" value="ECO:0007669"/>
    <property type="project" value="UniProtKB-KW"/>
</dbReference>
<organism evidence="7 8">
    <name type="scientific">Buchnera aphidicola</name>
    <name type="common">Pentalonia nigronervosa</name>
    <dbReference type="NCBI Taxonomy" id="1309793"/>
    <lineage>
        <taxon>Bacteria</taxon>
        <taxon>Pseudomonadati</taxon>
        <taxon>Pseudomonadota</taxon>
        <taxon>Gammaproteobacteria</taxon>
        <taxon>Enterobacterales</taxon>
        <taxon>Erwiniaceae</taxon>
        <taxon>Buchnera</taxon>
    </lineage>
</organism>
<dbReference type="GO" id="GO:0046872">
    <property type="term" value="F:metal ion binding"/>
    <property type="evidence" value="ECO:0007669"/>
    <property type="project" value="UniProtKB-UniRule"/>
</dbReference>
<dbReference type="GO" id="GO:0003951">
    <property type="term" value="F:NAD+ kinase activity"/>
    <property type="evidence" value="ECO:0007669"/>
    <property type="project" value="UniProtKB-UniRule"/>
</dbReference>
<evidence type="ECO:0000313" key="8">
    <source>
        <dbReference type="Proteomes" id="UP000516346"/>
    </source>
</evidence>
<feature type="binding site" evidence="6">
    <location>
        <begin position="188"/>
        <end position="193"/>
    </location>
    <ligand>
        <name>NAD(+)</name>
        <dbReference type="ChEBI" id="CHEBI:57540"/>
    </ligand>
</feature>
<keyword evidence="6" id="KW-0067">ATP-binding</keyword>
<dbReference type="Pfam" id="PF20143">
    <property type="entry name" value="NAD_kinase_C"/>
    <property type="match status" value="1"/>
</dbReference>
<dbReference type="GO" id="GO:0005737">
    <property type="term" value="C:cytoplasm"/>
    <property type="evidence" value="ECO:0007669"/>
    <property type="project" value="UniProtKB-SubCell"/>
</dbReference>
<keyword evidence="2 6" id="KW-0418">Kinase</keyword>
<dbReference type="Gene3D" id="2.60.200.30">
    <property type="entry name" value="Probable inorganic polyphosphate/atp-NAD kinase, domain 2"/>
    <property type="match status" value="1"/>
</dbReference>
<comment type="function">
    <text evidence="6">Involved in the regulation of the intracellular balance of NAD and NADP, and is a key enzyme in the biosynthesis of NADP. Catalyzes specifically the phosphorylation on 2'-hydroxyl of the adenosine moiety of NAD to yield NADP.</text>
</comment>
<feature type="binding site" evidence="6">
    <location>
        <position position="175"/>
    </location>
    <ligand>
        <name>NAD(+)</name>
        <dbReference type="ChEBI" id="CHEBI:57540"/>
    </ligand>
</feature>
<dbReference type="Proteomes" id="UP000516346">
    <property type="component" value="Chromosome"/>
</dbReference>
<accession>A0A7H1AZK5</accession>
<evidence type="ECO:0000256" key="5">
    <source>
        <dbReference type="ARBA" id="ARBA00047925"/>
    </source>
</evidence>
<dbReference type="SUPFAM" id="SSF111331">
    <property type="entry name" value="NAD kinase/diacylglycerol kinase-like"/>
    <property type="match status" value="1"/>
</dbReference>
<keyword evidence="3 6" id="KW-0521">NADP</keyword>
<gene>
    <name evidence="6 7" type="primary">nadK</name>
    <name evidence="7" type="ORF">ICW73_00250</name>
</gene>
<dbReference type="InterPro" id="IPR002504">
    <property type="entry name" value="NADK"/>
</dbReference>
<dbReference type="Gene3D" id="3.40.50.10330">
    <property type="entry name" value="Probable inorganic polyphosphate/atp-NAD kinase, domain 1"/>
    <property type="match status" value="1"/>
</dbReference>
<feature type="binding site" evidence="6">
    <location>
        <begin position="147"/>
        <end position="148"/>
    </location>
    <ligand>
        <name>NAD(+)</name>
        <dbReference type="ChEBI" id="CHEBI:57540"/>
    </ligand>
</feature>
<dbReference type="AlphaFoldDB" id="A0A7H1AZK5"/>
<dbReference type="GO" id="GO:0051287">
    <property type="term" value="F:NAD binding"/>
    <property type="evidence" value="ECO:0007669"/>
    <property type="project" value="UniProtKB-ARBA"/>
</dbReference>
<dbReference type="Pfam" id="PF01513">
    <property type="entry name" value="NAD_kinase"/>
    <property type="match status" value="1"/>
</dbReference>
<keyword evidence="1 6" id="KW-0808">Transferase</keyword>
<comment type="catalytic activity">
    <reaction evidence="5 6">
        <text>NAD(+) + ATP = ADP + NADP(+) + H(+)</text>
        <dbReference type="Rhea" id="RHEA:18629"/>
        <dbReference type="ChEBI" id="CHEBI:15378"/>
        <dbReference type="ChEBI" id="CHEBI:30616"/>
        <dbReference type="ChEBI" id="CHEBI:57540"/>
        <dbReference type="ChEBI" id="CHEBI:58349"/>
        <dbReference type="ChEBI" id="CHEBI:456216"/>
        <dbReference type="EC" id="2.7.1.23"/>
    </reaction>
</comment>
<evidence type="ECO:0000256" key="3">
    <source>
        <dbReference type="ARBA" id="ARBA00022857"/>
    </source>
</evidence>
<protein>
    <recommendedName>
        <fullName evidence="6">NAD kinase</fullName>
        <ecNumber evidence="6">2.7.1.23</ecNumber>
    </recommendedName>
    <alternativeName>
        <fullName evidence="6">ATP-dependent NAD kinase</fullName>
    </alternativeName>
</protein>
<dbReference type="PANTHER" id="PTHR20275">
    <property type="entry name" value="NAD KINASE"/>
    <property type="match status" value="1"/>
</dbReference>
<proteinExistence type="inferred from homology"/>
<keyword evidence="6" id="KW-0963">Cytoplasm</keyword>
<evidence type="ECO:0000256" key="2">
    <source>
        <dbReference type="ARBA" id="ARBA00022777"/>
    </source>
</evidence>
<dbReference type="NCBIfam" id="NF002893">
    <property type="entry name" value="PRK03378.1"/>
    <property type="match status" value="1"/>
</dbReference>
<dbReference type="GO" id="GO:0006741">
    <property type="term" value="P:NADP+ biosynthetic process"/>
    <property type="evidence" value="ECO:0007669"/>
    <property type="project" value="UniProtKB-UniRule"/>
</dbReference>
<dbReference type="PANTHER" id="PTHR20275:SF0">
    <property type="entry name" value="NAD KINASE"/>
    <property type="match status" value="1"/>
</dbReference>
<feature type="binding site" evidence="6">
    <location>
        <position position="247"/>
    </location>
    <ligand>
        <name>NAD(+)</name>
        <dbReference type="ChEBI" id="CHEBI:57540"/>
    </ligand>
</feature>
<name>A0A7H1AZK5_9GAMM</name>
<keyword evidence="6" id="KW-0547">Nucleotide-binding</keyword>
<dbReference type="EC" id="2.7.1.23" evidence="6"/>
<comment type="caution">
    <text evidence="6">Lacks conserved residue(s) required for the propagation of feature annotation.</text>
</comment>
<dbReference type="GO" id="GO:0019674">
    <property type="term" value="P:NAD+ metabolic process"/>
    <property type="evidence" value="ECO:0007669"/>
    <property type="project" value="InterPro"/>
</dbReference>
<dbReference type="InterPro" id="IPR016064">
    <property type="entry name" value="NAD/diacylglycerol_kinase_sf"/>
</dbReference>
<reference evidence="7 8" key="1">
    <citation type="submission" date="2020-09" db="EMBL/GenBank/DDBJ databases">
        <title>Genome sequence of the banana aphid, Pentalonia nigronervosa Coquerel (Hemiptera: Aphididae) and its symbionts.</title>
        <authorList>
            <person name="Mathers T.C."/>
            <person name="Mugford S.T."/>
            <person name="Hogenhout S.A."/>
            <person name="Tripathi L."/>
        </authorList>
    </citation>
    <scope>NUCLEOTIDE SEQUENCE [LARGE SCALE GENOMIC DNA]</scope>
    <source>
        <strain evidence="7">Ba4</strain>
    </source>
</reference>
<comment type="subcellular location">
    <subcellularLocation>
        <location evidence="6">Cytoplasm</location>
    </subcellularLocation>
</comment>
<evidence type="ECO:0000256" key="6">
    <source>
        <dbReference type="HAMAP-Rule" id="MF_00361"/>
    </source>
</evidence>
<evidence type="ECO:0000256" key="1">
    <source>
        <dbReference type="ARBA" id="ARBA00022679"/>
    </source>
</evidence>
<dbReference type="EMBL" id="CP061275">
    <property type="protein sequence ID" value="QNS01910.1"/>
    <property type="molecule type" value="Genomic_DNA"/>
</dbReference>
<dbReference type="InterPro" id="IPR017438">
    <property type="entry name" value="ATP-NAD_kinase_N"/>
</dbReference>
<evidence type="ECO:0000256" key="4">
    <source>
        <dbReference type="ARBA" id="ARBA00023027"/>
    </source>
</evidence>
<feature type="active site" description="Proton acceptor" evidence="6">
    <location>
        <position position="73"/>
    </location>
</feature>
<keyword evidence="4 6" id="KW-0520">NAD</keyword>
<feature type="binding site" evidence="6">
    <location>
        <begin position="73"/>
        <end position="74"/>
    </location>
    <ligand>
        <name>NAD(+)</name>
        <dbReference type="ChEBI" id="CHEBI:57540"/>
    </ligand>
</feature>
<comment type="cofactor">
    <cofactor evidence="6">
        <name>a divalent metal cation</name>
        <dbReference type="ChEBI" id="CHEBI:60240"/>
    </cofactor>
</comment>
<evidence type="ECO:0000313" key="7">
    <source>
        <dbReference type="EMBL" id="QNS01910.1"/>
    </source>
</evidence>
<dbReference type="HAMAP" id="MF_00361">
    <property type="entry name" value="NAD_kinase"/>
    <property type="match status" value="1"/>
</dbReference>
<dbReference type="NCBIfam" id="NF002306">
    <property type="entry name" value="PRK01231.1"/>
    <property type="match status" value="1"/>
</dbReference>
<feature type="binding site" evidence="6">
    <location>
        <position position="177"/>
    </location>
    <ligand>
        <name>NAD(+)</name>
        <dbReference type="ChEBI" id="CHEBI:57540"/>
    </ligand>
</feature>
<sequence length="298" mass="33412">MKQHFTCIGIVGSPRHTNALITHEILYKWLMKKGYHVFVEHVIAKELNLKHPNTATLVEIGQLCELAVVIGGDGNLLCAARVLSLYDIKIVGINRGNLGFLADLNPETGLRVLSEILSGNYFLDNRFLLDVQVREKKTISKSSIAINEVVLHPSCLDYMIEFAVYIDGKFSFSQRADGFIVSTPTGSTGYSLSAGGPIIAASLDAITLISMFPHTLSSRPLVIRNDSIICLKISNFDSNLKISCDSQIILPIEEGECVFIRRSNYYLHLIHPKSYDYFKTLTTKLNWSKKFFRNHSNR</sequence>